<gene>
    <name evidence="1" type="ORF">EFL95_00310</name>
</gene>
<evidence type="ECO:0000313" key="1">
    <source>
        <dbReference type="EMBL" id="RNL80868.1"/>
    </source>
</evidence>
<reference evidence="1 2" key="1">
    <citation type="submission" date="2018-11" db="EMBL/GenBank/DDBJ databases">
        <authorList>
            <person name="Li F."/>
        </authorList>
    </citation>
    <scope>NUCLEOTIDE SEQUENCE [LARGE SCALE GENOMIC DNA]</scope>
    <source>
        <strain evidence="1 2">KIS18-7</strain>
    </source>
</reference>
<name>A0A3N0DZ31_9ACTN</name>
<organism evidence="1 2">
    <name type="scientific">Nocardioides marmorisolisilvae</name>
    <dbReference type="NCBI Taxonomy" id="1542737"/>
    <lineage>
        <taxon>Bacteria</taxon>
        <taxon>Bacillati</taxon>
        <taxon>Actinomycetota</taxon>
        <taxon>Actinomycetes</taxon>
        <taxon>Propionibacteriales</taxon>
        <taxon>Nocardioidaceae</taxon>
        <taxon>Nocardioides</taxon>
    </lineage>
</organism>
<dbReference type="AlphaFoldDB" id="A0A3N0DZ31"/>
<keyword evidence="2" id="KW-1185">Reference proteome</keyword>
<comment type="caution">
    <text evidence="1">The sequence shown here is derived from an EMBL/GenBank/DDBJ whole genome shotgun (WGS) entry which is preliminary data.</text>
</comment>
<sequence>MVTGRYEDLGPHAACHRMASAPDGVRRDTLGIPLVVVASMEMDPVERSCPITDPDGEDDA</sequence>
<dbReference type="Proteomes" id="UP000277094">
    <property type="component" value="Unassembled WGS sequence"/>
</dbReference>
<evidence type="ECO:0000313" key="2">
    <source>
        <dbReference type="Proteomes" id="UP000277094"/>
    </source>
</evidence>
<dbReference type="EMBL" id="RJSG01000001">
    <property type="protein sequence ID" value="RNL80868.1"/>
    <property type="molecule type" value="Genomic_DNA"/>
</dbReference>
<proteinExistence type="predicted"/>
<accession>A0A3N0DZ31</accession>
<protein>
    <submittedName>
        <fullName evidence="1">Uncharacterized protein</fullName>
    </submittedName>
</protein>